<accession>A0A0D7BMA8</accession>
<dbReference type="OrthoDB" id="540004at2759"/>
<keyword evidence="1" id="KW-0808">Transferase</keyword>
<dbReference type="Gene3D" id="3.40.50.150">
    <property type="entry name" value="Vaccinia Virus protein VP39"/>
    <property type="match status" value="1"/>
</dbReference>
<name>A0A0D7BMA8_9AGAR</name>
<dbReference type="PANTHER" id="PTHR45036:SF1">
    <property type="entry name" value="METHYLTRANSFERASE LIKE 7A"/>
    <property type="match status" value="1"/>
</dbReference>
<dbReference type="Proteomes" id="UP000054007">
    <property type="component" value="Unassembled WGS sequence"/>
</dbReference>
<dbReference type="InterPro" id="IPR052356">
    <property type="entry name" value="Thiol_S-MT"/>
</dbReference>
<dbReference type="Pfam" id="PF13489">
    <property type="entry name" value="Methyltransf_23"/>
    <property type="match status" value="1"/>
</dbReference>
<dbReference type="InterPro" id="IPR029063">
    <property type="entry name" value="SAM-dependent_MTases_sf"/>
</dbReference>
<dbReference type="AlphaFoldDB" id="A0A0D7BMA8"/>
<keyword evidence="1" id="KW-0489">Methyltransferase</keyword>
<dbReference type="GO" id="GO:0008168">
    <property type="term" value="F:methyltransferase activity"/>
    <property type="evidence" value="ECO:0007669"/>
    <property type="project" value="UniProtKB-KW"/>
</dbReference>
<protein>
    <submittedName>
        <fullName evidence="1">S-adenosyl-L-methionine-dependent methyltransferase</fullName>
    </submittedName>
</protein>
<gene>
    <name evidence="1" type="ORF">CYLTODRAFT_368951</name>
</gene>
<organism evidence="1 2">
    <name type="scientific">Cylindrobasidium torrendii FP15055 ss-10</name>
    <dbReference type="NCBI Taxonomy" id="1314674"/>
    <lineage>
        <taxon>Eukaryota</taxon>
        <taxon>Fungi</taxon>
        <taxon>Dikarya</taxon>
        <taxon>Basidiomycota</taxon>
        <taxon>Agaricomycotina</taxon>
        <taxon>Agaricomycetes</taxon>
        <taxon>Agaricomycetidae</taxon>
        <taxon>Agaricales</taxon>
        <taxon>Marasmiineae</taxon>
        <taxon>Physalacriaceae</taxon>
        <taxon>Cylindrobasidium</taxon>
    </lineage>
</organism>
<evidence type="ECO:0000313" key="2">
    <source>
        <dbReference type="Proteomes" id="UP000054007"/>
    </source>
</evidence>
<dbReference type="STRING" id="1314674.A0A0D7BMA8"/>
<dbReference type="PANTHER" id="PTHR45036">
    <property type="entry name" value="METHYLTRANSFERASE LIKE 7B"/>
    <property type="match status" value="1"/>
</dbReference>
<sequence>MSLENPFPIFYAVLVQQLEFVLHLLSVIYGALPSFVSTLVSNPSLLEHPTQLRDRFFESVWLYLADGVDEASAESKRDLITPRANGIVLDIGAGLGHSAKYLDHTKVTSYYALEPNAAFHDQIRVNATLSGLAPSSISVIPHNAGDSEAILASLGGQQVDTVLCILTLCGIPDAERALADIVQNVLKPGGQVLFYEHVSCDVSRSVAWWQSFWSPAWEFIVGCKLDKPSHKIIDNLPVKWKESETWGKKDEPAKIFWHQGGRYVKA</sequence>
<dbReference type="EMBL" id="KN880452">
    <property type="protein sequence ID" value="KIY71617.1"/>
    <property type="molecule type" value="Genomic_DNA"/>
</dbReference>
<reference evidence="1 2" key="1">
    <citation type="journal article" date="2015" name="Fungal Genet. Biol.">
        <title>Evolution of novel wood decay mechanisms in Agaricales revealed by the genome sequences of Fistulina hepatica and Cylindrobasidium torrendii.</title>
        <authorList>
            <person name="Floudas D."/>
            <person name="Held B.W."/>
            <person name="Riley R."/>
            <person name="Nagy L.G."/>
            <person name="Koehler G."/>
            <person name="Ransdell A.S."/>
            <person name="Younus H."/>
            <person name="Chow J."/>
            <person name="Chiniquy J."/>
            <person name="Lipzen A."/>
            <person name="Tritt A."/>
            <person name="Sun H."/>
            <person name="Haridas S."/>
            <person name="LaButti K."/>
            <person name="Ohm R.A."/>
            <person name="Kues U."/>
            <person name="Blanchette R.A."/>
            <person name="Grigoriev I.V."/>
            <person name="Minto R.E."/>
            <person name="Hibbett D.S."/>
        </authorList>
    </citation>
    <scope>NUCLEOTIDE SEQUENCE [LARGE SCALE GENOMIC DNA]</scope>
    <source>
        <strain evidence="1 2">FP15055 ss-10</strain>
    </source>
</reference>
<proteinExistence type="predicted"/>
<dbReference type="GO" id="GO:0032259">
    <property type="term" value="P:methylation"/>
    <property type="evidence" value="ECO:0007669"/>
    <property type="project" value="UniProtKB-KW"/>
</dbReference>
<dbReference type="SUPFAM" id="SSF53335">
    <property type="entry name" value="S-adenosyl-L-methionine-dependent methyltransferases"/>
    <property type="match status" value="1"/>
</dbReference>
<evidence type="ECO:0000313" key="1">
    <source>
        <dbReference type="EMBL" id="KIY71617.1"/>
    </source>
</evidence>
<dbReference type="CDD" id="cd02440">
    <property type="entry name" value="AdoMet_MTases"/>
    <property type="match status" value="1"/>
</dbReference>
<keyword evidence="2" id="KW-1185">Reference proteome</keyword>